<name>X6MZZ5_RETFI</name>
<dbReference type="GO" id="GO:0004843">
    <property type="term" value="F:cysteine-type deubiquitinase activity"/>
    <property type="evidence" value="ECO:0007669"/>
    <property type="project" value="InterPro"/>
</dbReference>
<reference evidence="3 4" key="1">
    <citation type="journal article" date="2013" name="Curr. Biol.">
        <title>The Genome of the Foraminiferan Reticulomyxa filosa.</title>
        <authorList>
            <person name="Glockner G."/>
            <person name="Hulsmann N."/>
            <person name="Schleicher M."/>
            <person name="Noegel A.A."/>
            <person name="Eichinger L."/>
            <person name="Gallinger C."/>
            <person name="Pawlowski J."/>
            <person name="Sierra R."/>
            <person name="Euteneuer U."/>
            <person name="Pillet L."/>
            <person name="Moustafa A."/>
            <person name="Platzer M."/>
            <person name="Groth M."/>
            <person name="Szafranski K."/>
            <person name="Schliwa M."/>
        </authorList>
    </citation>
    <scope>NUCLEOTIDE SEQUENCE [LARGE SCALE GENOMIC DNA]</scope>
</reference>
<keyword evidence="4" id="KW-1185">Reference proteome</keyword>
<comment type="caution">
    <text evidence="3">The sequence shown here is derived from an EMBL/GenBank/DDBJ whole genome shotgun (WGS) entry which is preliminary data.</text>
</comment>
<feature type="region of interest" description="Disordered" evidence="1">
    <location>
        <begin position="28"/>
        <end position="47"/>
    </location>
</feature>
<feature type="compositionally biased region" description="Basic residues" evidence="1">
    <location>
        <begin position="28"/>
        <end position="38"/>
    </location>
</feature>
<dbReference type="PROSITE" id="PS50235">
    <property type="entry name" value="USP_3"/>
    <property type="match status" value="1"/>
</dbReference>
<dbReference type="InterPro" id="IPR038765">
    <property type="entry name" value="Papain-like_cys_pep_sf"/>
</dbReference>
<dbReference type="Gene3D" id="3.90.70.10">
    <property type="entry name" value="Cysteine proteinases"/>
    <property type="match status" value="1"/>
</dbReference>
<dbReference type="InterPro" id="IPR028889">
    <property type="entry name" value="USP"/>
</dbReference>
<gene>
    <name evidence="3" type="ORF">RFI_18179</name>
</gene>
<evidence type="ECO:0000259" key="2">
    <source>
        <dbReference type="PROSITE" id="PS50235"/>
    </source>
</evidence>
<evidence type="ECO:0000256" key="1">
    <source>
        <dbReference type="SAM" id="MobiDB-lite"/>
    </source>
</evidence>
<organism evidence="3 4">
    <name type="scientific">Reticulomyxa filosa</name>
    <dbReference type="NCBI Taxonomy" id="46433"/>
    <lineage>
        <taxon>Eukaryota</taxon>
        <taxon>Sar</taxon>
        <taxon>Rhizaria</taxon>
        <taxon>Retaria</taxon>
        <taxon>Foraminifera</taxon>
        <taxon>Monothalamids</taxon>
        <taxon>Reticulomyxidae</taxon>
        <taxon>Reticulomyxa</taxon>
    </lineage>
</organism>
<feature type="region of interest" description="Disordered" evidence="1">
    <location>
        <begin position="52"/>
        <end position="84"/>
    </location>
</feature>
<dbReference type="SUPFAM" id="SSF54001">
    <property type="entry name" value="Cysteine proteinases"/>
    <property type="match status" value="1"/>
</dbReference>
<evidence type="ECO:0000313" key="3">
    <source>
        <dbReference type="EMBL" id="ETO19059.1"/>
    </source>
</evidence>
<dbReference type="InterPro" id="IPR050185">
    <property type="entry name" value="Ub_carboxyl-term_hydrolase"/>
</dbReference>
<feature type="compositionally biased region" description="Basic residues" evidence="1">
    <location>
        <begin position="54"/>
        <end position="64"/>
    </location>
</feature>
<dbReference type="InterPro" id="IPR001394">
    <property type="entry name" value="Peptidase_C19_UCH"/>
</dbReference>
<evidence type="ECO:0000313" key="4">
    <source>
        <dbReference type="Proteomes" id="UP000023152"/>
    </source>
</evidence>
<feature type="non-terminal residue" evidence="3">
    <location>
        <position position="1"/>
    </location>
</feature>
<dbReference type="AlphaFoldDB" id="X6MZZ5"/>
<accession>X6MZZ5</accession>
<dbReference type="EMBL" id="ASPP01014093">
    <property type="protein sequence ID" value="ETO19059.1"/>
    <property type="molecule type" value="Genomic_DNA"/>
</dbReference>
<sequence>FEELIQQDAHEFLRCLLDHFHEAFRYRRRRRRRRRRRKKEEEEKELQIEEVSKHKTKGKIKGKLKAQMDKSQCGEEEDKPKSQPIEIKVQSIITDLFCGESISEVKCGECKRLSSTKDVLYDISVEIPKQTQVLKWRI</sequence>
<dbReference type="Proteomes" id="UP000023152">
    <property type="component" value="Unassembled WGS sequence"/>
</dbReference>
<proteinExistence type="predicted"/>
<protein>
    <recommendedName>
        <fullName evidence="2">USP domain-containing protein</fullName>
    </recommendedName>
</protein>
<dbReference type="OrthoDB" id="21192at2759"/>
<feature type="domain" description="USP" evidence="2">
    <location>
        <begin position="1"/>
        <end position="138"/>
    </location>
</feature>
<dbReference type="CDD" id="cd02257">
    <property type="entry name" value="Peptidase_C19"/>
    <property type="match status" value="1"/>
</dbReference>
<dbReference type="GO" id="GO:0016579">
    <property type="term" value="P:protein deubiquitination"/>
    <property type="evidence" value="ECO:0007669"/>
    <property type="project" value="InterPro"/>
</dbReference>
<dbReference type="PANTHER" id="PTHR21646">
    <property type="entry name" value="UBIQUITIN CARBOXYL-TERMINAL HYDROLASE"/>
    <property type="match status" value="1"/>
</dbReference>
<dbReference type="Pfam" id="PF00443">
    <property type="entry name" value="UCH"/>
    <property type="match status" value="1"/>
</dbReference>